<sequence length="119" mass="13519">MKKSKPVWVLMLRIFSGFLKLLAPGSHRNVFPTQIEEQILSQKALTPHYQIIVEKQNNLDTVTIKVEAYSDNTKDIETCKKELTYKIKTFVGISTLVIICKSGSLPRSEGKAVRVVDKR</sequence>
<dbReference type="AlphaFoldDB" id="A0A1X9N9T0"/>
<gene>
    <name evidence="2" type="ORF">BST96_06725</name>
</gene>
<dbReference type="InterPro" id="IPR045851">
    <property type="entry name" value="AMP-bd_C_sf"/>
</dbReference>
<accession>A0A1X9N9T0</accession>
<dbReference type="Gene3D" id="3.30.300.30">
    <property type="match status" value="1"/>
</dbReference>
<proteinExistence type="predicted"/>
<dbReference type="InterPro" id="IPR028154">
    <property type="entry name" value="AMP-dep_Lig_C"/>
</dbReference>
<dbReference type="KEGG" id="osg:BST96_06725"/>
<dbReference type="Proteomes" id="UP000193450">
    <property type="component" value="Chromosome"/>
</dbReference>
<name>A0A1X9N9T0_9GAMM</name>
<dbReference type="RefSeq" id="WP_085757954.1">
    <property type="nucleotide sequence ID" value="NZ_CP019343.1"/>
</dbReference>
<dbReference type="OrthoDB" id="580775at2"/>
<evidence type="ECO:0000259" key="1">
    <source>
        <dbReference type="Pfam" id="PF14535"/>
    </source>
</evidence>
<feature type="domain" description="AMP-dependent ligase C-terminal" evidence="1">
    <location>
        <begin position="29"/>
        <end position="119"/>
    </location>
</feature>
<organism evidence="2 3">
    <name type="scientific">Oceanicoccus sagamiensis</name>
    <dbReference type="NCBI Taxonomy" id="716816"/>
    <lineage>
        <taxon>Bacteria</taxon>
        <taxon>Pseudomonadati</taxon>
        <taxon>Pseudomonadota</taxon>
        <taxon>Gammaproteobacteria</taxon>
        <taxon>Cellvibrionales</taxon>
        <taxon>Spongiibacteraceae</taxon>
        <taxon>Oceanicoccus</taxon>
    </lineage>
</organism>
<dbReference type="Pfam" id="PF14535">
    <property type="entry name" value="AMP-binding_C_2"/>
    <property type="match status" value="1"/>
</dbReference>
<protein>
    <recommendedName>
        <fullName evidence="1">AMP-dependent ligase C-terminal domain-containing protein</fullName>
    </recommendedName>
</protein>
<keyword evidence="3" id="KW-1185">Reference proteome</keyword>
<evidence type="ECO:0000313" key="3">
    <source>
        <dbReference type="Proteomes" id="UP000193450"/>
    </source>
</evidence>
<reference evidence="2 3" key="1">
    <citation type="submission" date="2016-11" db="EMBL/GenBank/DDBJ databases">
        <title>Trade-off between light-utilization and light-protection in marine flavobacteria.</title>
        <authorList>
            <person name="Kumagai Y."/>
        </authorList>
    </citation>
    <scope>NUCLEOTIDE SEQUENCE [LARGE SCALE GENOMIC DNA]</scope>
    <source>
        <strain evidence="2 3">NBRC 107125</strain>
    </source>
</reference>
<dbReference type="EMBL" id="CP019343">
    <property type="protein sequence ID" value="ARN73834.1"/>
    <property type="molecule type" value="Genomic_DNA"/>
</dbReference>
<dbReference type="STRING" id="716816.BST96_06725"/>
<evidence type="ECO:0000313" key="2">
    <source>
        <dbReference type="EMBL" id="ARN73834.1"/>
    </source>
</evidence>